<dbReference type="SUPFAM" id="SSF52047">
    <property type="entry name" value="RNI-like"/>
    <property type="match status" value="1"/>
</dbReference>
<evidence type="ECO:0000313" key="1">
    <source>
        <dbReference type="EMBL" id="KTD15883.1"/>
    </source>
</evidence>
<name>A0A0W0V6Z8_9GAMM</name>
<dbReference type="STRING" id="454.Lisr_2270"/>
<dbReference type="InterPro" id="IPR032675">
    <property type="entry name" value="LRR_dom_sf"/>
</dbReference>
<dbReference type="PATRIC" id="fig|454.4.peg.2484"/>
<organism evidence="1 2">
    <name type="scientific">Legionella israelensis</name>
    <dbReference type="NCBI Taxonomy" id="454"/>
    <lineage>
        <taxon>Bacteria</taxon>
        <taxon>Pseudomonadati</taxon>
        <taxon>Pseudomonadota</taxon>
        <taxon>Gammaproteobacteria</taxon>
        <taxon>Legionellales</taxon>
        <taxon>Legionellaceae</taxon>
        <taxon>Legionella</taxon>
    </lineage>
</organism>
<reference evidence="1 2" key="1">
    <citation type="submission" date="2015-11" db="EMBL/GenBank/DDBJ databases">
        <title>Genomic analysis of 38 Legionella species identifies large and diverse effector repertoires.</title>
        <authorList>
            <person name="Burstein D."/>
            <person name="Amaro F."/>
            <person name="Zusman T."/>
            <person name="Lifshitz Z."/>
            <person name="Cohen O."/>
            <person name="Gilbert J.A."/>
            <person name="Pupko T."/>
            <person name="Shuman H.A."/>
            <person name="Segal G."/>
        </authorList>
    </citation>
    <scope>NUCLEOTIDE SEQUENCE [LARGE SCALE GENOMIC DNA]</scope>
    <source>
        <strain evidence="1 2">Bercovier 4</strain>
    </source>
</reference>
<comment type="caution">
    <text evidence="1">The sequence shown here is derived from an EMBL/GenBank/DDBJ whole genome shotgun (WGS) entry which is preliminary data.</text>
</comment>
<dbReference type="AlphaFoldDB" id="A0A0W0V6Z8"/>
<gene>
    <name evidence="1" type="primary">legL6</name>
    <name evidence="1" type="ORF">Lisr_2270</name>
</gene>
<dbReference type="OrthoDB" id="5653363at2"/>
<dbReference type="Gene3D" id="3.80.10.10">
    <property type="entry name" value="Ribonuclease Inhibitor"/>
    <property type="match status" value="1"/>
</dbReference>
<keyword evidence="2" id="KW-1185">Reference proteome</keyword>
<evidence type="ECO:0000313" key="2">
    <source>
        <dbReference type="Proteomes" id="UP000054761"/>
    </source>
</evidence>
<protein>
    <submittedName>
        <fullName evidence="1">Leucine-rich repeat-containing protein</fullName>
    </submittedName>
</protein>
<dbReference type="EMBL" id="LNYH01000141">
    <property type="protein sequence ID" value="KTD15883.1"/>
    <property type="molecule type" value="Genomic_DNA"/>
</dbReference>
<dbReference type="RefSeq" id="WP_058502564.1">
    <property type="nucleotide sequence ID" value="NZ_CP038273.1"/>
</dbReference>
<proteinExistence type="predicted"/>
<dbReference type="Proteomes" id="UP000054761">
    <property type="component" value="Unassembled WGS sequence"/>
</dbReference>
<accession>A0A0W0V6Z8</accession>
<sequence>MKFKIINLIQNKMTIPEIIAQIPKEAVVLDLTANSLDSCSPHFLNALFLAIPKSICKIELRLNALYKITGRDLAFAFTGFGENIRELDLSFNNFHMQTTVELAKSVSALSDTLVRLNLAGNFLGKKEGNELRVIFQNLKHVRSLNLSSNCLHLLSLASLHNLKDTLSQLEEIYLSYNEVASMPLECRLALCEMISKKCKLIFLDDKDKEFDETCESANLLRKIGLKSEVPSLEKQCFFAIKKFEKPKENSDKEPKCQASSL</sequence>